<accession>A0A1J7HS38</accession>
<feature type="chain" id="PRO_5009644848" evidence="2">
    <location>
        <begin position="24"/>
        <end position="94"/>
    </location>
</feature>
<evidence type="ECO:0000313" key="4">
    <source>
        <dbReference type="Proteomes" id="UP000188354"/>
    </source>
</evidence>
<name>A0A1J7HS38_LUPAN</name>
<reference evidence="3 4" key="1">
    <citation type="journal article" date="2017" name="Plant Biotechnol. J.">
        <title>A comprehensive draft genome sequence for lupin (Lupinus angustifolius), an emerging health food: insights into plant-microbe interactions and legume evolution.</title>
        <authorList>
            <person name="Hane J.K."/>
            <person name="Ming Y."/>
            <person name="Kamphuis L.G."/>
            <person name="Nelson M.N."/>
            <person name="Garg G."/>
            <person name="Atkins C.A."/>
            <person name="Bayer P.E."/>
            <person name="Bravo A."/>
            <person name="Bringans S."/>
            <person name="Cannon S."/>
            <person name="Edwards D."/>
            <person name="Foley R."/>
            <person name="Gao L.L."/>
            <person name="Harrison M.J."/>
            <person name="Huang W."/>
            <person name="Hurgobin B."/>
            <person name="Li S."/>
            <person name="Liu C.W."/>
            <person name="McGrath A."/>
            <person name="Morahan G."/>
            <person name="Murray J."/>
            <person name="Weller J."/>
            <person name="Jian J."/>
            <person name="Singh K.B."/>
        </authorList>
    </citation>
    <scope>NUCLEOTIDE SEQUENCE [LARGE SCALE GENOMIC DNA]</scope>
    <source>
        <strain evidence="4">cv. Tanjil</strain>
        <tissue evidence="3">Whole plant</tissue>
    </source>
</reference>
<keyword evidence="4" id="KW-1185">Reference proteome</keyword>
<gene>
    <name evidence="3" type="ORF">TanjilG_08199</name>
</gene>
<protein>
    <submittedName>
        <fullName evidence="3">Uncharacterized protein</fullName>
    </submittedName>
</protein>
<sequence length="94" mass="9378">MAKVTFFVVFALVLVVPLGSVLGQGDWSSLLDQASAAGLPEGALDEAKKALNDGSAQMVAEAALSDGAAQKAAEEVLGGSGNADSLSDWVGDAK</sequence>
<dbReference type="Proteomes" id="UP000188354">
    <property type="component" value="Chromosome LG03"/>
</dbReference>
<feature type="region of interest" description="Disordered" evidence="1">
    <location>
        <begin position="75"/>
        <end position="94"/>
    </location>
</feature>
<proteinExistence type="predicted"/>
<evidence type="ECO:0000256" key="1">
    <source>
        <dbReference type="SAM" id="MobiDB-lite"/>
    </source>
</evidence>
<evidence type="ECO:0000256" key="2">
    <source>
        <dbReference type="SAM" id="SignalP"/>
    </source>
</evidence>
<dbReference type="AlphaFoldDB" id="A0A1J7HS38"/>
<dbReference type="Gramene" id="OIW15623">
    <property type="protein sequence ID" value="OIW15623"/>
    <property type="gene ID" value="TanjilG_08199"/>
</dbReference>
<evidence type="ECO:0000313" key="3">
    <source>
        <dbReference type="EMBL" id="OIW15623.1"/>
    </source>
</evidence>
<feature type="signal peptide" evidence="2">
    <location>
        <begin position="1"/>
        <end position="23"/>
    </location>
</feature>
<keyword evidence="2" id="KW-0732">Signal</keyword>
<dbReference type="EMBL" id="CM007363">
    <property type="protein sequence ID" value="OIW15623.1"/>
    <property type="molecule type" value="Genomic_DNA"/>
</dbReference>
<organism evidence="3 4">
    <name type="scientific">Lupinus angustifolius</name>
    <name type="common">Narrow-leaved blue lupine</name>
    <dbReference type="NCBI Taxonomy" id="3871"/>
    <lineage>
        <taxon>Eukaryota</taxon>
        <taxon>Viridiplantae</taxon>
        <taxon>Streptophyta</taxon>
        <taxon>Embryophyta</taxon>
        <taxon>Tracheophyta</taxon>
        <taxon>Spermatophyta</taxon>
        <taxon>Magnoliopsida</taxon>
        <taxon>eudicotyledons</taxon>
        <taxon>Gunneridae</taxon>
        <taxon>Pentapetalae</taxon>
        <taxon>rosids</taxon>
        <taxon>fabids</taxon>
        <taxon>Fabales</taxon>
        <taxon>Fabaceae</taxon>
        <taxon>Papilionoideae</taxon>
        <taxon>50 kb inversion clade</taxon>
        <taxon>genistoids sensu lato</taxon>
        <taxon>core genistoids</taxon>
        <taxon>Genisteae</taxon>
        <taxon>Lupinus</taxon>
    </lineage>
</organism>